<gene>
    <name evidence="2" type="ORF">PGLA2088_LOCUS10105</name>
</gene>
<proteinExistence type="predicted"/>
<protein>
    <submittedName>
        <fullName evidence="2">Uncharacterized protein</fullName>
    </submittedName>
</protein>
<evidence type="ECO:0000313" key="2">
    <source>
        <dbReference type="EMBL" id="CAE8652998.1"/>
    </source>
</evidence>
<dbReference type="Proteomes" id="UP000626109">
    <property type="component" value="Unassembled WGS sequence"/>
</dbReference>
<evidence type="ECO:0000313" key="3">
    <source>
        <dbReference type="Proteomes" id="UP000626109"/>
    </source>
</evidence>
<organism evidence="2 3">
    <name type="scientific">Polarella glacialis</name>
    <name type="common">Dinoflagellate</name>
    <dbReference type="NCBI Taxonomy" id="89957"/>
    <lineage>
        <taxon>Eukaryota</taxon>
        <taxon>Sar</taxon>
        <taxon>Alveolata</taxon>
        <taxon>Dinophyceae</taxon>
        <taxon>Suessiales</taxon>
        <taxon>Suessiaceae</taxon>
        <taxon>Polarella</taxon>
    </lineage>
</organism>
<feature type="non-terminal residue" evidence="2">
    <location>
        <position position="69"/>
    </location>
</feature>
<reference evidence="2" key="1">
    <citation type="submission" date="2021-02" db="EMBL/GenBank/DDBJ databases">
        <authorList>
            <person name="Dougan E. K."/>
            <person name="Rhodes N."/>
            <person name="Thang M."/>
            <person name="Chan C."/>
        </authorList>
    </citation>
    <scope>NUCLEOTIDE SEQUENCE</scope>
</reference>
<dbReference type="AlphaFoldDB" id="A0A813ILZ6"/>
<dbReference type="EMBL" id="CAJNNW010011317">
    <property type="protein sequence ID" value="CAE8652998.1"/>
    <property type="molecule type" value="Genomic_DNA"/>
</dbReference>
<sequence>MPVLEWGGSILAAAWISSGLMLNRAAMELMAATIPQQPQGGTVGAKSVDFIIDFLIGAEDGLAEAFSGQ</sequence>
<keyword evidence="1" id="KW-0732">Signal</keyword>
<name>A0A813ILZ6_POLGL</name>
<feature type="chain" id="PRO_5032946353" evidence="1">
    <location>
        <begin position="26"/>
        <end position="69"/>
    </location>
</feature>
<accession>A0A813ILZ6</accession>
<feature type="signal peptide" evidence="1">
    <location>
        <begin position="1"/>
        <end position="25"/>
    </location>
</feature>
<comment type="caution">
    <text evidence="2">The sequence shown here is derived from an EMBL/GenBank/DDBJ whole genome shotgun (WGS) entry which is preliminary data.</text>
</comment>
<evidence type="ECO:0000256" key="1">
    <source>
        <dbReference type="SAM" id="SignalP"/>
    </source>
</evidence>